<name>A0A1T4XYK4_9BACL</name>
<dbReference type="GO" id="GO:0006071">
    <property type="term" value="P:glycerol metabolic process"/>
    <property type="evidence" value="ECO:0007669"/>
    <property type="project" value="UniProtKB-UniRule"/>
</dbReference>
<evidence type="ECO:0000256" key="1">
    <source>
        <dbReference type="PIRNR" id="PIRNR016897"/>
    </source>
</evidence>
<dbReference type="GO" id="GO:0045893">
    <property type="term" value="P:positive regulation of DNA-templated transcription"/>
    <property type="evidence" value="ECO:0007669"/>
    <property type="project" value="TreeGrafter"/>
</dbReference>
<keyword evidence="1" id="KW-0804">Transcription</keyword>
<dbReference type="GO" id="GO:0003723">
    <property type="term" value="F:RNA binding"/>
    <property type="evidence" value="ECO:0007669"/>
    <property type="project" value="UniProtKB-KW"/>
</dbReference>
<evidence type="ECO:0000313" key="3">
    <source>
        <dbReference type="Proteomes" id="UP000190042"/>
    </source>
</evidence>
<dbReference type="GO" id="GO:0001072">
    <property type="term" value="F:transcription antitermination factor activity, RNA binding"/>
    <property type="evidence" value="ECO:0007669"/>
    <property type="project" value="TreeGrafter"/>
</dbReference>
<evidence type="ECO:0000313" key="2">
    <source>
        <dbReference type="EMBL" id="SKA94135.1"/>
    </source>
</evidence>
<dbReference type="Proteomes" id="UP000190042">
    <property type="component" value="Unassembled WGS sequence"/>
</dbReference>
<dbReference type="EMBL" id="FUYJ01000002">
    <property type="protein sequence ID" value="SKA94135.1"/>
    <property type="molecule type" value="Genomic_DNA"/>
</dbReference>
<dbReference type="Pfam" id="PF04309">
    <property type="entry name" value="G3P_antiterm"/>
    <property type="match status" value="1"/>
</dbReference>
<accession>A0A1T4XYK4</accession>
<dbReference type="AlphaFoldDB" id="A0A1T4XYK4"/>
<dbReference type="SUPFAM" id="SSF110391">
    <property type="entry name" value="GlpP-like"/>
    <property type="match status" value="1"/>
</dbReference>
<comment type="function">
    <text evidence="1">Regulates expression of the glpD operon. In the presence of glycerol 3-phosphate (G3P) causes antitermination of transcription of glpD at the inverted repeat of the leader region to enhance its transcription. Binds and stabilizes glpD leader mRNA.</text>
</comment>
<dbReference type="Gene3D" id="3.20.20.70">
    <property type="entry name" value="Aldolase class I"/>
    <property type="match status" value="1"/>
</dbReference>
<gene>
    <name evidence="2" type="ORF">SAMN04244570_1375</name>
</gene>
<proteinExistence type="predicted"/>
<protein>
    <recommendedName>
        <fullName evidence="1">Glycerol uptake operon antiterminator regulatory protein</fullName>
    </recommendedName>
</protein>
<dbReference type="InterPro" id="IPR013785">
    <property type="entry name" value="Aldolase_TIM"/>
</dbReference>
<reference evidence="3" key="1">
    <citation type="submission" date="2017-02" db="EMBL/GenBank/DDBJ databases">
        <authorList>
            <person name="Varghese N."/>
            <person name="Submissions S."/>
        </authorList>
    </citation>
    <scope>NUCLEOTIDE SEQUENCE [LARGE SCALE GENOMIC DNA]</scope>
    <source>
        <strain evidence="3">DSM 23966</strain>
    </source>
</reference>
<keyword evidence="1" id="KW-0694">RNA-binding</keyword>
<dbReference type="InterPro" id="IPR006699">
    <property type="entry name" value="GlpP"/>
</dbReference>
<dbReference type="PANTHER" id="PTHR35787">
    <property type="entry name" value="GLYCEROL UPTAKE OPERON ANTITERMINATOR REGULATORY PROTEIN"/>
    <property type="match status" value="1"/>
</dbReference>
<dbReference type="PIRSF" id="PIRSF016897">
    <property type="entry name" value="GlpP"/>
    <property type="match status" value="1"/>
</dbReference>
<keyword evidence="1" id="KW-0805">Transcription regulation</keyword>
<keyword evidence="1" id="KW-0319">Glycerol metabolism</keyword>
<organism evidence="2 3">
    <name type="scientific">Sporosarcina newyorkensis</name>
    <dbReference type="NCBI Taxonomy" id="759851"/>
    <lineage>
        <taxon>Bacteria</taxon>
        <taxon>Bacillati</taxon>
        <taxon>Bacillota</taxon>
        <taxon>Bacilli</taxon>
        <taxon>Bacillales</taxon>
        <taxon>Caryophanaceae</taxon>
        <taxon>Sporosarcina</taxon>
    </lineage>
</organism>
<sequence length="195" mass="21637">MIIVIPFHGQKILPAARTMKQFERLLDSPFEYIVLLEVHISNVKTLKQEADKRSKKLIIHADLIQGLKTDNFAADFLCNDIRPAGIISTRSNMIAKAKAKGIIAIQRMFLLDTIALEKSYSLIKQTAPDFIEMLPGVIPELIQEVQEHTGIPIINGGLIRTKQHIDDALGAGAVAVTTSDHLLWESFTKDINSGN</sequence>
<dbReference type="PANTHER" id="PTHR35787:SF1">
    <property type="entry name" value="GLYCEROL UPTAKE OPERON ANTITERMINATOR REGULATORY PROTEIN"/>
    <property type="match status" value="1"/>
</dbReference>
<keyword evidence="3" id="KW-1185">Reference proteome</keyword>